<gene>
    <name evidence="5" type="ORF">FCI23_52585</name>
</gene>
<evidence type="ECO:0000256" key="2">
    <source>
        <dbReference type="ARBA" id="ARBA00023125"/>
    </source>
</evidence>
<evidence type="ECO:0000313" key="5">
    <source>
        <dbReference type="EMBL" id="TJZ95060.1"/>
    </source>
</evidence>
<keyword evidence="6" id="KW-1185">Reference proteome</keyword>
<keyword evidence="1" id="KW-0805">Transcription regulation</keyword>
<dbReference type="Pfam" id="PF00392">
    <property type="entry name" value="GntR"/>
    <property type="match status" value="1"/>
</dbReference>
<dbReference type="GO" id="GO:0003700">
    <property type="term" value="F:DNA-binding transcription factor activity"/>
    <property type="evidence" value="ECO:0007669"/>
    <property type="project" value="InterPro"/>
</dbReference>
<comment type="caution">
    <text evidence="5">The sequence shown here is derived from an EMBL/GenBank/DDBJ whole genome shotgun (WGS) entry which is preliminary data.</text>
</comment>
<keyword evidence="2" id="KW-0238">DNA-binding</keyword>
<dbReference type="SUPFAM" id="SSF46785">
    <property type="entry name" value="Winged helix' DNA-binding domain"/>
    <property type="match status" value="1"/>
</dbReference>
<dbReference type="InterPro" id="IPR050679">
    <property type="entry name" value="Bact_HTH_transcr_reg"/>
</dbReference>
<protein>
    <submittedName>
        <fullName evidence="5">Winged helix-turn-helix transcriptional regulator</fullName>
    </submittedName>
</protein>
<sequence length="74" mass="8117">MIEWDETRPKWEQVAEVIRGQIEAGELPSGARVPSVVALTQQYGIAQATAQKVLVNLRLEGLIKTTHGMGSFVI</sequence>
<evidence type="ECO:0000256" key="1">
    <source>
        <dbReference type="ARBA" id="ARBA00023015"/>
    </source>
</evidence>
<accession>A0A4U0RJX5</accession>
<dbReference type="InterPro" id="IPR036388">
    <property type="entry name" value="WH-like_DNA-bd_sf"/>
</dbReference>
<keyword evidence="3" id="KW-0804">Transcription</keyword>
<feature type="domain" description="HTH gntR-type" evidence="4">
    <location>
        <begin position="8"/>
        <end position="74"/>
    </location>
</feature>
<dbReference type="Gene3D" id="1.10.10.10">
    <property type="entry name" value="Winged helix-like DNA-binding domain superfamily/Winged helix DNA-binding domain"/>
    <property type="match status" value="1"/>
</dbReference>
<dbReference type="RefSeq" id="WP_136731045.1">
    <property type="nucleotide sequence ID" value="NZ_SUMC01000192.1"/>
</dbReference>
<dbReference type="CDD" id="cd07377">
    <property type="entry name" value="WHTH_GntR"/>
    <property type="match status" value="1"/>
</dbReference>
<evidence type="ECO:0000259" key="4">
    <source>
        <dbReference type="PROSITE" id="PS50949"/>
    </source>
</evidence>
<dbReference type="OrthoDB" id="4338617at2"/>
<proteinExistence type="predicted"/>
<dbReference type="AlphaFoldDB" id="A0A4U0RJX5"/>
<organism evidence="5 6">
    <name type="scientific">Actinacidiphila oryziradicis</name>
    <dbReference type="NCBI Taxonomy" id="2571141"/>
    <lineage>
        <taxon>Bacteria</taxon>
        <taxon>Bacillati</taxon>
        <taxon>Actinomycetota</taxon>
        <taxon>Actinomycetes</taxon>
        <taxon>Kitasatosporales</taxon>
        <taxon>Streptomycetaceae</taxon>
        <taxon>Actinacidiphila</taxon>
    </lineage>
</organism>
<dbReference type="PROSITE" id="PS50949">
    <property type="entry name" value="HTH_GNTR"/>
    <property type="match status" value="1"/>
</dbReference>
<dbReference type="Proteomes" id="UP000305778">
    <property type="component" value="Unassembled WGS sequence"/>
</dbReference>
<dbReference type="PANTHER" id="PTHR44846:SF17">
    <property type="entry name" value="GNTR-FAMILY TRANSCRIPTIONAL REGULATOR"/>
    <property type="match status" value="1"/>
</dbReference>
<evidence type="ECO:0000313" key="6">
    <source>
        <dbReference type="Proteomes" id="UP000305778"/>
    </source>
</evidence>
<dbReference type="SMART" id="SM00345">
    <property type="entry name" value="HTH_GNTR"/>
    <property type="match status" value="1"/>
</dbReference>
<name>A0A4U0RJX5_9ACTN</name>
<dbReference type="EMBL" id="SUMC01000192">
    <property type="protein sequence ID" value="TJZ95060.1"/>
    <property type="molecule type" value="Genomic_DNA"/>
</dbReference>
<dbReference type="InterPro" id="IPR000524">
    <property type="entry name" value="Tscrpt_reg_HTH_GntR"/>
</dbReference>
<dbReference type="GO" id="GO:0003677">
    <property type="term" value="F:DNA binding"/>
    <property type="evidence" value="ECO:0007669"/>
    <property type="project" value="UniProtKB-KW"/>
</dbReference>
<dbReference type="GO" id="GO:0045892">
    <property type="term" value="P:negative regulation of DNA-templated transcription"/>
    <property type="evidence" value="ECO:0007669"/>
    <property type="project" value="TreeGrafter"/>
</dbReference>
<reference evidence="5 6" key="1">
    <citation type="submission" date="2019-04" db="EMBL/GenBank/DDBJ databases">
        <title>Streptomyces oryziradicis sp. nov., a novel actinomycete isolated from rhizosphere soil of rice (Oryza sativa L.).</title>
        <authorList>
            <person name="Li C."/>
        </authorList>
    </citation>
    <scope>NUCLEOTIDE SEQUENCE [LARGE SCALE GENOMIC DNA]</scope>
    <source>
        <strain evidence="5 6">NEAU-C40</strain>
    </source>
</reference>
<dbReference type="PANTHER" id="PTHR44846">
    <property type="entry name" value="MANNOSYL-D-GLYCERATE TRANSPORT/METABOLISM SYSTEM REPRESSOR MNGR-RELATED"/>
    <property type="match status" value="1"/>
</dbReference>
<dbReference type="InterPro" id="IPR036390">
    <property type="entry name" value="WH_DNA-bd_sf"/>
</dbReference>
<evidence type="ECO:0000256" key="3">
    <source>
        <dbReference type="ARBA" id="ARBA00023163"/>
    </source>
</evidence>